<evidence type="ECO:0000259" key="8">
    <source>
        <dbReference type="Pfam" id="PF02687"/>
    </source>
</evidence>
<evidence type="ECO:0000256" key="7">
    <source>
        <dbReference type="SAM" id="Phobius"/>
    </source>
</evidence>
<reference evidence="9 10" key="1">
    <citation type="submission" date="2017-06" db="EMBL/GenBank/DDBJ databases">
        <authorList>
            <person name="Kim H.J."/>
            <person name="Triplett B.A."/>
        </authorList>
    </citation>
    <scope>NUCLEOTIDE SEQUENCE [LARGE SCALE GENOMIC DNA]</scope>
    <source>
        <strain evidence="9 10">DSM 22179</strain>
    </source>
</reference>
<gene>
    <name evidence="9" type="ORF">SAMN05445756_2029</name>
</gene>
<feature type="domain" description="ABC3 transporter permease C-terminal" evidence="8">
    <location>
        <begin position="211"/>
        <end position="321"/>
    </location>
</feature>
<dbReference type="Pfam" id="PF02687">
    <property type="entry name" value="FtsX"/>
    <property type="match status" value="1"/>
</dbReference>
<keyword evidence="6 7" id="KW-0472">Membrane</keyword>
<feature type="transmembrane region" description="Helical" evidence="7">
    <location>
        <begin position="258"/>
        <end position="280"/>
    </location>
</feature>
<evidence type="ECO:0000313" key="10">
    <source>
        <dbReference type="Proteomes" id="UP000198122"/>
    </source>
</evidence>
<keyword evidence="10" id="KW-1185">Reference proteome</keyword>
<evidence type="ECO:0000256" key="4">
    <source>
        <dbReference type="ARBA" id="ARBA00022692"/>
    </source>
</evidence>
<protein>
    <submittedName>
        <fullName evidence="9">Putative ABC transport system permease protein</fullName>
    </submittedName>
</protein>
<evidence type="ECO:0000256" key="2">
    <source>
        <dbReference type="ARBA" id="ARBA00022448"/>
    </source>
</evidence>
<dbReference type="AlphaFoldDB" id="A0A212U5M9"/>
<accession>A0A212U5M9</accession>
<comment type="subcellular location">
    <subcellularLocation>
        <location evidence="1">Cell membrane</location>
        <topology evidence="1">Multi-pass membrane protein</topology>
    </subcellularLocation>
</comment>
<proteinExistence type="predicted"/>
<keyword evidence="2" id="KW-0813">Transport</keyword>
<keyword evidence="5 7" id="KW-1133">Transmembrane helix</keyword>
<dbReference type="OrthoDB" id="5242186at2"/>
<dbReference type="GO" id="GO:0005886">
    <property type="term" value="C:plasma membrane"/>
    <property type="evidence" value="ECO:0007669"/>
    <property type="project" value="UniProtKB-SubCell"/>
</dbReference>
<feature type="transmembrane region" description="Helical" evidence="7">
    <location>
        <begin position="15"/>
        <end position="39"/>
    </location>
</feature>
<evidence type="ECO:0000256" key="1">
    <source>
        <dbReference type="ARBA" id="ARBA00004651"/>
    </source>
</evidence>
<feature type="transmembrane region" description="Helical" evidence="7">
    <location>
        <begin position="211"/>
        <end position="230"/>
    </location>
</feature>
<sequence length="329" mass="33236">MYVGVRDAWFARGRFAVMGLVVALLALLVVALSGLTGGLGDQSVSALRALPGERVVLAAPAPEEAPELGRSQLGAEQVAGHEREALGVATARVAATPGGSETTVAVLGVDPEGPLAPPALARSAEVGPRGVLRGVTGQDAHLHLNHLPAVWVPLEVWQELPAAGGAAATALVLPDPAGAAPPGTVALNRDESLEAVGSYASEQGSLRLMQGLLLAVSAVVTAAFLTVWTVQRTGELAVLRALGARPRTLVADVLSQGLLLLVLGGGLGALAATGLGVWVVRTGAVPWALGWGTTLVPWLLLVAAGLLGGALSVRRVLTLDPATALEASR</sequence>
<organism evidence="9 10">
    <name type="scientific">Kytococcus aerolatus</name>
    <dbReference type="NCBI Taxonomy" id="592308"/>
    <lineage>
        <taxon>Bacteria</taxon>
        <taxon>Bacillati</taxon>
        <taxon>Actinomycetota</taxon>
        <taxon>Actinomycetes</taxon>
        <taxon>Micrococcales</taxon>
        <taxon>Kytococcaceae</taxon>
        <taxon>Kytococcus</taxon>
    </lineage>
</organism>
<dbReference type="EMBL" id="FYEZ01000003">
    <property type="protein sequence ID" value="SNC73565.1"/>
    <property type="molecule type" value="Genomic_DNA"/>
</dbReference>
<name>A0A212U5M9_9MICO</name>
<evidence type="ECO:0000256" key="6">
    <source>
        <dbReference type="ARBA" id="ARBA00023136"/>
    </source>
</evidence>
<keyword evidence="4 7" id="KW-0812">Transmembrane</keyword>
<dbReference type="InterPro" id="IPR051125">
    <property type="entry name" value="ABC-4/HrtB_transporter"/>
</dbReference>
<dbReference type="RefSeq" id="WP_088819004.1">
    <property type="nucleotide sequence ID" value="NZ_FYEZ01000003.1"/>
</dbReference>
<dbReference type="PANTHER" id="PTHR43738:SF1">
    <property type="entry name" value="HEMIN TRANSPORT SYSTEM PERMEASE PROTEIN HRTB-RELATED"/>
    <property type="match status" value="1"/>
</dbReference>
<dbReference type="Proteomes" id="UP000198122">
    <property type="component" value="Unassembled WGS sequence"/>
</dbReference>
<dbReference type="InterPro" id="IPR003838">
    <property type="entry name" value="ABC3_permease_C"/>
</dbReference>
<evidence type="ECO:0000256" key="3">
    <source>
        <dbReference type="ARBA" id="ARBA00022475"/>
    </source>
</evidence>
<evidence type="ECO:0000313" key="9">
    <source>
        <dbReference type="EMBL" id="SNC73565.1"/>
    </source>
</evidence>
<evidence type="ECO:0000256" key="5">
    <source>
        <dbReference type="ARBA" id="ARBA00022989"/>
    </source>
</evidence>
<dbReference type="PANTHER" id="PTHR43738">
    <property type="entry name" value="ABC TRANSPORTER, MEMBRANE PROTEIN"/>
    <property type="match status" value="1"/>
</dbReference>
<feature type="transmembrane region" description="Helical" evidence="7">
    <location>
        <begin position="287"/>
        <end position="311"/>
    </location>
</feature>
<keyword evidence="3" id="KW-1003">Cell membrane</keyword>